<dbReference type="Proteomes" id="UP000325577">
    <property type="component" value="Linkage Group LG18"/>
</dbReference>
<gene>
    <name evidence="2" type="ORF">F0562_032178</name>
</gene>
<dbReference type="AlphaFoldDB" id="A0A5J5B089"/>
<name>A0A5J5B089_9ASTE</name>
<proteinExistence type="predicted"/>
<dbReference type="EMBL" id="CM018041">
    <property type="protein sequence ID" value="KAA8534661.1"/>
    <property type="molecule type" value="Genomic_DNA"/>
</dbReference>
<feature type="compositionally biased region" description="Low complexity" evidence="1">
    <location>
        <begin position="109"/>
        <end position="125"/>
    </location>
</feature>
<evidence type="ECO:0000313" key="3">
    <source>
        <dbReference type="Proteomes" id="UP000325577"/>
    </source>
</evidence>
<evidence type="ECO:0000313" key="2">
    <source>
        <dbReference type="EMBL" id="KAA8534661.1"/>
    </source>
</evidence>
<accession>A0A5J5B089</accession>
<reference evidence="2 3" key="1">
    <citation type="submission" date="2019-09" db="EMBL/GenBank/DDBJ databases">
        <title>A chromosome-level genome assembly of the Chinese tupelo Nyssa sinensis.</title>
        <authorList>
            <person name="Yang X."/>
            <person name="Kang M."/>
            <person name="Yang Y."/>
            <person name="Xiong H."/>
            <person name="Wang M."/>
            <person name="Zhang Z."/>
            <person name="Wang Z."/>
            <person name="Wu H."/>
            <person name="Ma T."/>
            <person name="Liu J."/>
            <person name="Xi Z."/>
        </authorList>
    </citation>
    <scope>NUCLEOTIDE SEQUENCE [LARGE SCALE GENOMIC DNA]</scope>
    <source>
        <strain evidence="2">J267</strain>
        <tissue evidence="2">Leaf</tissue>
    </source>
</reference>
<sequence>MASNQPFNVRIIDSQAAKDVPHSLQATDLVSKVHGPDGAAIVAQGAVKTSSSPLISNARVSNVPHKHVLTHSWAGHVEEGDFIPQAALDLVAAYGGFTVDPSFFKESLHGSSSSPSLRGRRSFNGSHGGHGGRGRGARLARGTHIEDQKLSVNSFDKVSFCELRSAYVSNSNGFSTAPKGNVQDYGRSNAQAALGCDRGSF</sequence>
<protein>
    <submittedName>
        <fullName evidence="2">Uncharacterized protein</fullName>
    </submittedName>
</protein>
<evidence type="ECO:0000256" key="1">
    <source>
        <dbReference type="SAM" id="MobiDB-lite"/>
    </source>
</evidence>
<feature type="region of interest" description="Disordered" evidence="1">
    <location>
        <begin position="109"/>
        <end position="137"/>
    </location>
</feature>
<organism evidence="2 3">
    <name type="scientific">Nyssa sinensis</name>
    <dbReference type="NCBI Taxonomy" id="561372"/>
    <lineage>
        <taxon>Eukaryota</taxon>
        <taxon>Viridiplantae</taxon>
        <taxon>Streptophyta</taxon>
        <taxon>Embryophyta</taxon>
        <taxon>Tracheophyta</taxon>
        <taxon>Spermatophyta</taxon>
        <taxon>Magnoliopsida</taxon>
        <taxon>eudicotyledons</taxon>
        <taxon>Gunneridae</taxon>
        <taxon>Pentapetalae</taxon>
        <taxon>asterids</taxon>
        <taxon>Cornales</taxon>
        <taxon>Nyssaceae</taxon>
        <taxon>Nyssa</taxon>
    </lineage>
</organism>
<keyword evidence="3" id="KW-1185">Reference proteome</keyword>